<dbReference type="RefSeq" id="WP_131901488.1">
    <property type="nucleotide sequence ID" value="NZ_SMKZ01000075.1"/>
</dbReference>
<organism evidence="2 3">
    <name type="scientific">Jiangella asiatica</name>
    <dbReference type="NCBI Taxonomy" id="2530372"/>
    <lineage>
        <taxon>Bacteria</taxon>
        <taxon>Bacillati</taxon>
        <taxon>Actinomycetota</taxon>
        <taxon>Actinomycetes</taxon>
        <taxon>Jiangellales</taxon>
        <taxon>Jiangellaceae</taxon>
        <taxon>Jiangella</taxon>
    </lineage>
</organism>
<comment type="caution">
    <text evidence="2">The sequence shown here is derived from an EMBL/GenBank/DDBJ whole genome shotgun (WGS) entry which is preliminary data.</text>
</comment>
<feature type="region of interest" description="Disordered" evidence="1">
    <location>
        <begin position="182"/>
        <end position="211"/>
    </location>
</feature>
<dbReference type="InParanoid" id="A0A4R5CIV5"/>
<reference evidence="2 3" key="1">
    <citation type="submission" date="2019-03" db="EMBL/GenBank/DDBJ databases">
        <title>Draft genome sequences of novel Actinobacteria.</title>
        <authorList>
            <person name="Sahin N."/>
            <person name="Ay H."/>
            <person name="Saygin H."/>
        </authorList>
    </citation>
    <scope>NUCLEOTIDE SEQUENCE [LARGE SCALE GENOMIC DNA]</scope>
    <source>
        <strain evidence="2 3">5K138</strain>
    </source>
</reference>
<evidence type="ECO:0000313" key="3">
    <source>
        <dbReference type="Proteomes" id="UP000294739"/>
    </source>
</evidence>
<evidence type="ECO:0000256" key="1">
    <source>
        <dbReference type="SAM" id="MobiDB-lite"/>
    </source>
</evidence>
<evidence type="ECO:0000313" key="2">
    <source>
        <dbReference type="EMBL" id="TDD97274.1"/>
    </source>
</evidence>
<dbReference type="EMBL" id="SMKZ01000075">
    <property type="protein sequence ID" value="TDD97274.1"/>
    <property type="molecule type" value="Genomic_DNA"/>
</dbReference>
<dbReference type="Proteomes" id="UP000294739">
    <property type="component" value="Unassembled WGS sequence"/>
</dbReference>
<keyword evidence="3" id="KW-1185">Reference proteome</keyword>
<protein>
    <submittedName>
        <fullName evidence="2">Uncharacterized protein</fullName>
    </submittedName>
</protein>
<proteinExistence type="predicted"/>
<dbReference type="OrthoDB" id="3690795at2"/>
<gene>
    <name evidence="2" type="ORF">E1269_29745</name>
</gene>
<accession>A0A4R5CIV5</accession>
<sequence>MAALVALNIVLATLILSGGDDDPLAERVAELEAEEEARNAEVITQLTEQATAAHDALLPVMEGLHGVLPAEGPPSGSVAPAADVAGWRSAVDDATATFGEPPSGSTEVNTARNGLVLAVDLLGSAVTAYESAAATPSGAQQDTLLTLASDLRTQAVGAWSVAATQLDVLNIDAGNGHVHINLPIRPGEEVDPHSLEVPGSSEEDDPHTSHN</sequence>
<name>A0A4R5CIV5_9ACTN</name>
<dbReference type="AlphaFoldDB" id="A0A4R5CIV5"/>